<feature type="signal peptide" evidence="17">
    <location>
        <begin position="1"/>
        <end position="19"/>
    </location>
</feature>
<evidence type="ECO:0000256" key="8">
    <source>
        <dbReference type="ARBA" id="ARBA00023136"/>
    </source>
</evidence>
<dbReference type="InterPro" id="IPR013320">
    <property type="entry name" value="ConA-like_dom_sf"/>
</dbReference>
<dbReference type="RefSeq" id="XP_031869081.1">
    <property type="nucleotide sequence ID" value="XM_032014400.1"/>
</dbReference>
<keyword evidence="8 16" id="KW-0472">Membrane</keyword>
<comment type="catalytic activity">
    <reaction evidence="1">
        <text>Random endo-hydrolysis of N-acetyl-beta-D-glucosaminide (1-&gt;4)-beta-linkages in chitin and chitodextrins.</text>
        <dbReference type="EC" id="3.2.1.14"/>
    </reaction>
</comment>
<protein>
    <recommendedName>
        <fullName evidence="3">chitinase</fullName>
        <ecNumber evidence="3">3.2.1.14</ecNumber>
    </recommendedName>
</protein>
<keyword evidence="9" id="KW-1015">Disulfide bond</keyword>
<keyword evidence="4" id="KW-0328">Glycosyltransferase</keyword>
<keyword evidence="11" id="KW-0326">Glycosidase</keyword>
<comment type="similarity">
    <text evidence="13">Belongs to the glycosyl hydrolase 16 family. CRH1 subfamily.</text>
</comment>
<dbReference type="EMBL" id="NPIC01000004">
    <property type="protein sequence ID" value="RDL36425.1"/>
    <property type="molecule type" value="Genomic_DNA"/>
</dbReference>
<accession>A0A370TLM8</accession>
<dbReference type="InterPro" id="IPR000757">
    <property type="entry name" value="Beta-glucanase-like"/>
</dbReference>
<sequence>MRFSTLLFAASVLVAPTVAQTWTDCNPLNATCPDNPALGMHHNFVFNKSSTVTNSFNITAGKLEYGNNGAEFTINKRKDSPTIQSKFYIFFGSVSVVMKAATGQGIISSIVLQSEDLDEVDWEFMGGNATHAETNYFGKGNTTSFDRAVYYPVDTDVRENFHNYTVDWTAERLIWMIDGKIVRTLPFAEANKGHNYPQTPVTVRLGIWSGGDTSFPQGTIDWAGGLTDFSKGPYTMYVKSADVKDYSTGSAYHWGDRSGSWQSIKALAGNSTAAEKILKAEEPTLSIAEKFQALPQTTKMGIYIGSGSAAALLLAAFLFVCIRQRRAGRKERDAYNAKVEKERQDAYTYQVELREKGMGGWDNREFANQGDDALGGWGGSHVVAGSSTRARGNDVPTLPEISGNTGANDFPLRSPNPASGYAGSNNIPRSPSFAHNGEIQSTGSTRGGYHKF</sequence>
<dbReference type="AlphaFoldDB" id="A0A370TLM8"/>
<dbReference type="Gene3D" id="2.60.120.200">
    <property type="match status" value="1"/>
</dbReference>
<dbReference type="GO" id="GO:0009277">
    <property type="term" value="C:fungal-type cell wall"/>
    <property type="evidence" value="ECO:0007669"/>
    <property type="project" value="TreeGrafter"/>
</dbReference>
<evidence type="ECO:0000256" key="17">
    <source>
        <dbReference type="SAM" id="SignalP"/>
    </source>
</evidence>
<feature type="domain" description="GH16" evidence="18">
    <location>
        <begin position="19"/>
        <end position="238"/>
    </location>
</feature>
<proteinExistence type="inferred from homology"/>
<keyword evidence="12" id="KW-0961">Cell wall biogenesis/degradation</keyword>
<evidence type="ECO:0000256" key="15">
    <source>
        <dbReference type="SAM" id="MobiDB-lite"/>
    </source>
</evidence>
<evidence type="ECO:0000256" key="9">
    <source>
        <dbReference type="ARBA" id="ARBA00023157"/>
    </source>
</evidence>
<keyword evidence="20" id="KW-1185">Reference proteome</keyword>
<evidence type="ECO:0000256" key="12">
    <source>
        <dbReference type="ARBA" id="ARBA00023316"/>
    </source>
</evidence>
<dbReference type="FunFam" id="2.60.120.200:FF:000152">
    <property type="entry name" value="Cell wall glucanase"/>
    <property type="match status" value="1"/>
</dbReference>
<reference evidence="19 20" key="1">
    <citation type="journal article" date="2018" name="IMA Fungus">
        <title>IMA Genome-F 9: Draft genome sequence of Annulohypoxylon stygium, Aspergillus mulundensis, Berkeleyomyces basicola (syn. Thielaviopsis basicola), Ceratocystis smalleyi, two Cercospora beticola strains, Coleophoma cylindrospora, Fusarium fracticaudum, Phialophora cf. hyalina, and Morchella septimelata.</title>
        <authorList>
            <person name="Wingfield B.D."/>
            <person name="Bills G.F."/>
            <person name="Dong Y."/>
            <person name="Huang W."/>
            <person name="Nel W.J."/>
            <person name="Swalarsk-Parry B.S."/>
            <person name="Vaghefi N."/>
            <person name="Wilken P.M."/>
            <person name="An Z."/>
            <person name="de Beer Z.W."/>
            <person name="De Vos L."/>
            <person name="Chen L."/>
            <person name="Duong T.A."/>
            <person name="Gao Y."/>
            <person name="Hammerbacher A."/>
            <person name="Kikkert J.R."/>
            <person name="Li Y."/>
            <person name="Li H."/>
            <person name="Li K."/>
            <person name="Li Q."/>
            <person name="Liu X."/>
            <person name="Ma X."/>
            <person name="Naidoo K."/>
            <person name="Pethybridge S.J."/>
            <person name="Sun J."/>
            <person name="Steenkamp E.T."/>
            <person name="van der Nest M.A."/>
            <person name="van Wyk S."/>
            <person name="Wingfield M.J."/>
            <person name="Xiong C."/>
            <person name="Yue Q."/>
            <person name="Zhang X."/>
        </authorList>
    </citation>
    <scope>NUCLEOTIDE SEQUENCE [LARGE SCALE GENOMIC DNA]</scope>
    <source>
        <strain evidence="19 20">BP 5553</strain>
    </source>
</reference>
<evidence type="ECO:0000256" key="7">
    <source>
        <dbReference type="ARBA" id="ARBA00022801"/>
    </source>
</evidence>
<comment type="caution">
    <text evidence="19">The sequence shown here is derived from an EMBL/GenBank/DDBJ whole genome shotgun (WGS) entry which is preliminary data.</text>
</comment>
<comment type="subcellular location">
    <subcellularLocation>
        <location evidence="2">Membrane</location>
    </subcellularLocation>
</comment>
<feature type="region of interest" description="Disordered" evidence="15">
    <location>
        <begin position="402"/>
        <end position="452"/>
    </location>
</feature>
<comment type="function">
    <text evidence="14">Dual chitinase/transglycosylase that plays a role in cell wall architecture. Chitinase and transglycosylase activities are coupled. Required for the polysaccharide cross-linking at the septa and the cell wall. More specifically, transfers chitin to 1,6-beta-glucan in the cell wall.</text>
</comment>
<feature type="transmembrane region" description="Helical" evidence="16">
    <location>
        <begin position="300"/>
        <end position="322"/>
    </location>
</feature>
<keyword evidence="16" id="KW-1133">Transmembrane helix</keyword>
<evidence type="ECO:0000256" key="13">
    <source>
        <dbReference type="ARBA" id="ARBA00038074"/>
    </source>
</evidence>
<dbReference type="PANTHER" id="PTHR10963:SF27">
    <property type="entry name" value="GLYCOSIDASE-RELATED"/>
    <property type="match status" value="1"/>
</dbReference>
<name>A0A370TLM8_9HELO</name>
<keyword evidence="5" id="KW-0808">Transferase</keyword>
<evidence type="ECO:0000313" key="20">
    <source>
        <dbReference type="Proteomes" id="UP000254866"/>
    </source>
</evidence>
<evidence type="ECO:0000256" key="16">
    <source>
        <dbReference type="SAM" id="Phobius"/>
    </source>
</evidence>
<dbReference type="OrthoDB" id="4781at2759"/>
<keyword evidence="6 17" id="KW-0732">Signal</keyword>
<evidence type="ECO:0000256" key="1">
    <source>
        <dbReference type="ARBA" id="ARBA00000822"/>
    </source>
</evidence>
<dbReference type="GO" id="GO:0031505">
    <property type="term" value="P:fungal-type cell wall organization"/>
    <property type="evidence" value="ECO:0007669"/>
    <property type="project" value="TreeGrafter"/>
</dbReference>
<evidence type="ECO:0000256" key="11">
    <source>
        <dbReference type="ARBA" id="ARBA00023295"/>
    </source>
</evidence>
<keyword evidence="10" id="KW-0325">Glycoprotein</keyword>
<gene>
    <name evidence="19" type="ORF">BP5553_05777</name>
</gene>
<dbReference type="GO" id="GO:0016757">
    <property type="term" value="F:glycosyltransferase activity"/>
    <property type="evidence" value="ECO:0007669"/>
    <property type="project" value="UniProtKB-KW"/>
</dbReference>
<evidence type="ECO:0000256" key="2">
    <source>
        <dbReference type="ARBA" id="ARBA00004370"/>
    </source>
</evidence>
<evidence type="ECO:0000313" key="19">
    <source>
        <dbReference type="EMBL" id="RDL36425.1"/>
    </source>
</evidence>
<feature type="chain" id="PRO_5016663556" description="chitinase" evidence="17">
    <location>
        <begin position="20"/>
        <end position="452"/>
    </location>
</feature>
<dbReference type="GeneID" id="43598626"/>
<dbReference type="EC" id="3.2.1.14" evidence="3"/>
<evidence type="ECO:0000259" key="18">
    <source>
        <dbReference type="PROSITE" id="PS51762"/>
    </source>
</evidence>
<dbReference type="GO" id="GO:0005975">
    <property type="term" value="P:carbohydrate metabolic process"/>
    <property type="evidence" value="ECO:0007669"/>
    <property type="project" value="InterPro"/>
</dbReference>
<evidence type="ECO:0000256" key="14">
    <source>
        <dbReference type="ARBA" id="ARBA00093308"/>
    </source>
</evidence>
<keyword evidence="7" id="KW-0378">Hydrolase</keyword>
<dbReference type="Pfam" id="PF00722">
    <property type="entry name" value="Glyco_hydro_16"/>
    <property type="match status" value="1"/>
</dbReference>
<evidence type="ECO:0000256" key="4">
    <source>
        <dbReference type="ARBA" id="ARBA00022676"/>
    </source>
</evidence>
<dbReference type="PANTHER" id="PTHR10963">
    <property type="entry name" value="GLYCOSYL HYDROLASE-RELATED"/>
    <property type="match status" value="1"/>
</dbReference>
<dbReference type="STRING" id="2656787.A0A370TLM8"/>
<evidence type="ECO:0000256" key="5">
    <source>
        <dbReference type="ARBA" id="ARBA00022679"/>
    </source>
</evidence>
<dbReference type="GO" id="GO:0016020">
    <property type="term" value="C:membrane"/>
    <property type="evidence" value="ECO:0007669"/>
    <property type="project" value="UniProtKB-SubCell"/>
</dbReference>
<dbReference type="CDD" id="cd02183">
    <property type="entry name" value="GH16_fungal_CRH1_transglycosylase"/>
    <property type="match status" value="1"/>
</dbReference>
<dbReference type="GO" id="GO:0008843">
    <property type="term" value="F:endochitinase activity"/>
    <property type="evidence" value="ECO:0007669"/>
    <property type="project" value="UniProtKB-EC"/>
</dbReference>
<evidence type="ECO:0000256" key="6">
    <source>
        <dbReference type="ARBA" id="ARBA00022729"/>
    </source>
</evidence>
<dbReference type="PROSITE" id="PS51762">
    <property type="entry name" value="GH16_2"/>
    <property type="match status" value="1"/>
</dbReference>
<organism evidence="19 20">
    <name type="scientific">Venustampulla echinocandica</name>
    <dbReference type="NCBI Taxonomy" id="2656787"/>
    <lineage>
        <taxon>Eukaryota</taxon>
        <taxon>Fungi</taxon>
        <taxon>Dikarya</taxon>
        <taxon>Ascomycota</taxon>
        <taxon>Pezizomycotina</taxon>
        <taxon>Leotiomycetes</taxon>
        <taxon>Helotiales</taxon>
        <taxon>Pleuroascaceae</taxon>
        <taxon>Venustampulla</taxon>
    </lineage>
</organism>
<dbReference type="SUPFAM" id="SSF49899">
    <property type="entry name" value="Concanavalin A-like lectins/glucanases"/>
    <property type="match status" value="1"/>
</dbReference>
<evidence type="ECO:0000256" key="3">
    <source>
        <dbReference type="ARBA" id="ARBA00012729"/>
    </source>
</evidence>
<dbReference type="Proteomes" id="UP000254866">
    <property type="component" value="Unassembled WGS sequence"/>
</dbReference>
<dbReference type="InterPro" id="IPR050546">
    <property type="entry name" value="Glycosyl_Hydrlase_16"/>
</dbReference>
<evidence type="ECO:0000256" key="10">
    <source>
        <dbReference type="ARBA" id="ARBA00023180"/>
    </source>
</evidence>
<keyword evidence="16" id="KW-0812">Transmembrane</keyword>